<dbReference type="Proteomes" id="UP000321638">
    <property type="component" value="Unassembled WGS sequence"/>
</dbReference>
<proteinExistence type="predicted"/>
<organism evidence="1 2">
    <name type="scientific">Vineibacter terrae</name>
    <dbReference type="NCBI Taxonomy" id="2586908"/>
    <lineage>
        <taxon>Bacteria</taxon>
        <taxon>Pseudomonadati</taxon>
        <taxon>Pseudomonadota</taxon>
        <taxon>Alphaproteobacteria</taxon>
        <taxon>Hyphomicrobiales</taxon>
        <taxon>Vineibacter</taxon>
    </lineage>
</organism>
<evidence type="ECO:0000313" key="1">
    <source>
        <dbReference type="EMBL" id="TXL73401.1"/>
    </source>
</evidence>
<dbReference type="RefSeq" id="WP_147848923.1">
    <property type="nucleotide sequence ID" value="NZ_DATAJT010000576.1"/>
</dbReference>
<protein>
    <recommendedName>
        <fullName evidence="3">MarR family transcriptional regulator</fullName>
    </recommendedName>
</protein>
<gene>
    <name evidence="1" type="ORF">FHP25_20920</name>
</gene>
<dbReference type="OrthoDB" id="7376249at2"/>
<evidence type="ECO:0000313" key="2">
    <source>
        <dbReference type="Proteomes" id="UP000321638"/>
    </source>
</evidence>
<accession>A0A5C8PI78</accession>
<name>A0A5C8PI78_9HYPH</name>
<evidence type="ECO:0008006" key="3">
    <source>
        <dbReference type="Google" id="ProtNLM"/>
    </source>
</evidence>
<reference evidence="1 2" key="1">
    <citation type="submission" date="2019-06" db="EMBL/GenBank/DDBJ databases">
        <title>New taxonomy in bacterial strain CC-CFT640, isolated from vineyard.</title>
        <authorList>
            <person name="Lin S.-Y."/>
            <person name="Tsai C.-F."/>
            <person name="Young C.-C."/>
        </authorList>
    </citation>
    <scope>NUCLEOTIDE SEQUENCE [LARGE SCALE GENOMIC DNA]</scope>
    <source>
        <strain evidence="1 2">CC-CFT640</strain>
    </source>
</reference>
<keyword evidence="2" id="KW-1185">Reference proteome</keyword>
<dbReference type="AlphaFoldDB" id="A0A5C8PI78"/>
<dbReference type="EMBL" id="VDUZ01000025">
    <property type="protein sequence ID" value="TXL73401.1"/>
    <property type="molecule type" value="Genomic_DNA"/>
</dbReference>
<sequence length="68" mass="7519">MTYDEAAVLDAMRSFPRGRRVPRQDVLNKTHLPVDRMNKALAGLETSGHVLLDGDMVKLSSDGTTFDT</sequence>
<comment type="caution">
    <text evidence="1">The sequence shown here is derived from an EMBL/GenBank/DDBJ whole genome shotgun (WGS) entry which is preliminary data.</text>
</comment>